<feature type="non-terminal residue" evidence="2">
    <location>
        <position position="1"/>
    </location>
</feature>
<evidence type="ECO:0000256" key="1">
    <source>
        <dbReference type="SAM" id="MobiDB-lite"/>
    </source>
</evidence>
<evidence type="ECO:0000313" key="2">
    <source>
        <dbReference type="EMBL" id="GMS97354.1"/>
    </source>
</evidence>
<dbReference type="EMBL" id="BTSX01000004">
    <property type="protein sequence ID" value="GMS97354.1"/>
    <property type="molecule type" value="Genomic_DNA"/>
</dbReference>
<feature type="region of interest" description="Disordered" evidence="1">
    <location>
        <begin position="1"/>
        <end position="111"/>
    </location>
</feature>
<feature type="compositionally biased region" description="Gly residues" evidence="1">
    <location>
        <begin position="54"/>
        <end position="63"/>
    </location>
</feature>
<dbReference type="AlphaFoldDB" id="A0AAV5TSZ9"/>
<feature type="compositionally biased region" description="Basic and acidic residues" evidence="1">
    <location>
        <begin position="71"/>
        <end position="111"/>
    </location>
</feature>
<keyword evidence="3" id="KW-1185">Reference proteome</keyword>
<feature type="compositionally biased region" description="Basic and acidic residues" evidence="1">
    <location>
        <begin position="1"/>
        <end position="25"/>
    </location>
</feature>
<protein>
    <submittedName>
        <fullName evidence="2">Uncharacterized protein</fullName>
    </submittedName>
</protein>
<evidence type="ECO:0000313" key="3">
    <source>
        <dbReference type="Proteomes" id="UP001432027"/>
    </source>
</evidence>
<sequence>VRYAEHADDHAAHDQVAHQRGESAHQHIVRILRGYGRDEDTVGRESREEVAVGPEGGQFGPPGYGVSIEGRVVEQGDGDCGHDLSDGEQREMVDGRGQDERQNEDPLERDQ</sequence>
<accession>A0AAV5TSZ9</accession>
<gene>
    <name evidence="2" type="ORF">PENTCL1PPCAC_19529</name>
</gene>
<reference evidence="2" key="1">
    <citation type="submission" date="2023-10" db="EMBL/GenBank/DDBJ databases">
        <title>Genome assembly of Pristionchus species.</title>
        <authorList>
            <person name="Yoshida K."/>
            <person name="Sommer R.J."/>
        </authorList>
    </citation>
    <scope>NUCLEOTIDE SEQUENCE</scope>
    <source>
        <strain evidence="2">RS0144</strain>
    </source>
</reference>
<proteinExistence type="predicted"/>
<organism evidence="2 3">
    <name type="scientific">Pristionchus entomophagus</name>
    <dbReference type="NCBI Taxonomy" id="358040"/>
    <lineage>
        <taxon>Eukaryota</taxon>
        <taxon>Metazoa</taxon>
        <taxon>Ecdysozoa</taxon>
        <taxon>Nematoda</taxon>
        <taxon>Chromadorea</taxon>
        <taxon>Rhabditida</taxon>
        <taxon>Rhabditina</taxon>
        <taxon>Diplogasteromorpha</taxon>
        <taxon>Diplogasteroidea</taxon>
        <taxon>Neodiplogasteridae</taxon>
        <taxon>Pristionchus</taxon>
    </lineage>
</organism>
<name>A0AAV5TSZ9_9BILA</name>
<comment type="caution">
    <text evidence="2">The sequence shown here is derived from an EMBL/GenBank/DDBJ whole genome shotgun (WGS) entry which is preliminary data.</text>
</comment>
<dbReference type="Proteomes" id="UP001432027">
    <property type="component" value="Unassembled WGS sequence"/>
</dbReference>
<feature type="compositionally biased region" description="Basic and acidic residues" evidence="1">
    <location>
        <begin position="35"/>
        <end position="50"/>
    </location>
</feature>